<keyword evidence="1" id="KW-0479">Metal-binding</keyword>
<sequence length="403" mass="44049">MDYKKEAAAMAAKISTALNEFVVNDTNTGLLGGYTGSALFYAYYYQLTSSDEHLDKAHAIIEKSIESLGQEATNGSHCSGVAGVAWTIQHLIDMGFIEEDELVDAFADIDDIVGEFMLNSLEESQLDFLHQGTGPALYFLGRPAHIAEKYLVPMVTHLEQQAVILPTGISWRDEFARSNKPEYAGKEVFNLGLAHGVPSIIALLARLYEKGIAKERAAVLAHDSIQWLLSAKKPQAGGGESWYPTLVDAANVPSGDRHSRLGWCYGDLGIATMLMGAGERLQRNDYKTEAHQMMRDIAQHRDLKNGAVFDACLCHGSAGIAHIFQRGAASTGDPLLAQATDQWIQHTLALSNRPGPVGYQFYHMPDWVDSYNMLEGITGIGLALVSYMEPGIRPDWGNGMLIS</sequence>
<proteinExistence type="predicted"/>
<keyword evidence="3" id="KW-1185">Reference proteome</keyword>
<dbReference type="AlphaFoldDB" id="A0A3S1CZY6"/>
<gene>
    <name evidence="2" type="ORF">ECE50_010770</name>
</gene>
<feature type="binding site" evidence="1">
    <location>
        <position position="264"/>
    </location>
    <ligand>
        <name>Zn(2+)</name>
        <dbReference type="ChEBI" id="CHEBI:29105"/>
    </ligand>
</feature>
<dbReference type="SMART" id="SM01260">
    <property type="entry name" value="LANC_like"/>
    <property type="match status" value="1"/>
</dbReference>
<keyword evidence="1" id="KW-0862">Zinc</keyword>
<reference evidence="2" key="1">
    <citation type="submission" date="2020-05" db="EMBL/GenBank/DDBJ databases">
        <title>Chitinophaga laudate sp. nov., isolated from a tropical peat swamp.</title>
        <authorList>
            <person name="Goh C.B.S."/>
            <person name="Lee M.S."/>
            <person name="Parimannan S."/>
            <person name="Pasbakhsh P."/>
            <person name="Yule C.M."/>
            <person name="Rajandas H."/>
            <person name="Loke S."/>
            <person name="Croft L."/>
            <person name="Tan J.B.L."/>
        </authorList>
    </citation>
    <scope>NUCLEOTIDE SEQUENCE</scope>
    <source>
        <strain evidence="2">Mgbs1</strain>
    </source>
</reference>
<accession>A0A3S1CZY6</accession>
<evidence type="ECO:0000313" key="3">
    <source>
        <dbReference type="Proteomes" id="UP000281028"/>
    </source>
</evidence>
<dbReference type="InterPro" id="IPR007822">
    <property type="entry name" value="LANC-like"/>
</dbReference>
<dbReference type="EMBL" id="RIAR02000001">
    <property type="protein sequence ID" value="NSL87315.1"/>
    <property type="molecule type" value="Genomic_DNA"/>
</dbReference>
<dbReference type="OrthoDB" id="6313827at2"/>
<organism evidence="2 3">
    <name type="scientific">Chitinophaga solisilvae</name>
    <dbReference type="NCBI Taxonomy" id="1233460"/>
    <lineage>
        <taxon>Bacteria</taxon>
        <taxon>Pseudomonadati</taxon>
        <taxon>Bacteroidota</taxon>
        <taxon>Chitinophagia</taxon>
        <taxon>Chitinophagales</taxon>
        <taxon>Chitinophagaceae</taxon>
        <taxon>Chitinophaga</taxon>
    </lineage>
</organism>
<evidence type="ECO:0000313" key="2">
    <source>
        <dbReference type="EMBL" id="NSL87315.1"/>
    </source>
</evidence>
<dbReference type="Pfam" id="PF05147">
    <property type="entry name" value="LANC_like"/>
    <property type="match status" value="1"/>
</dbReference>
<dbReference type="CDD" id="cd04793">
    <property type="entry name" value="LanC"/>
    <property type="match status" value="1"/>
</dbReference>
<dbReference type="Proteomes" id="UP000281028">
    <property type="component" value="Unassembled WGS sequence"/>
</dbReference>
<feature type="binding site" evidence="1">
    <location>
        <position position="314"/>
    </location>
    <ligand>
        <name>Zn(2+)</name>
        <dbReference type="ChEBI" id="CHEBI:29105"/>
    </ligand>
</feature>
<dbReference type="SUPFAM" id="SSF158745">
    <property type="entry name" value="LanC-like"/>
    <property type="match status" value="1"/>
</dbReference>
<name>A0A3S1CZY6_9BACT</name>
<dbReference type="PANTHER" id="PTHR12736">
    <property type="entry name" value="LANC-LIKE PROTEIN"/>
    <property type="match status" value="1"/>
</dbReference>
<dbReference type="Gene3D" id="1.50.10.20">
    <property type="match status" value="1"/>
</dbReference>
<dbReference type="PANTHER" id="PTHR12736:SF7">
    <property type="entry name" value="LANC-LIKE PROTEIN 3"/>
    <property type="match status" value="1"/>
</dbReference>
<feature type="binding site" evidence="1">
    <location>
        <position position="315"/>
    </location>
    <ligand>
        <name>Zn(2+)</name>
        <dbReference type="ChEBI" id="CHEBI:29105"/>
    </ligand>
</feature>
<comment type="caution">
    <text evidence="2">The sequence shown here is derived from an EMBL/GenBank/DDBJ whole genome shotgun (WGS) entry which is preliminary data.</text>
</comment>
<dbReference type="GO" id="GO:0046872">
    <property type="term" value="F:metal ion binding"/>
    <property type="evidence" value="ECO:0007669"/>
    <property type="project" value="UniProtKB-KW"/>
</dbReference>
<dbReference type="PRINTS" id="PR01950">
    <property type="entry name" value="LANCSUPER"/>
</dbReference>
<dbReference type="GO" id="GO:0031179">
    <property type="term" value="P:peptide modification"/>
    <property type="evidence" value="ECO:0007669"/>
    <property type="project" value="InterPro"/>
</dbReference>
<dbReference type="InterPro" id="IPR033889">
    <property type="entry name" value="LanC"/>
</dbReference>
<dbReference type="PRINTS" id="PR01955">
    <property type="entry name" value="LANCFRANKIA"/>
</dbReference>
<dbReference type="GO" id="GO:0005886">
    <property type="term" value="C:plasma membrane"/>
    <property type="evidence" value="ECO:0007669"/>
    <property type="project" value="TreeGrafter"/>
</dbReference>
<protein>
    <submittedName>
        <fullName evidence="2">Lanthionine synthetase C family protein</fullName>
    </submittedName>
</protein>
<evidence type="ECO:0000256" key="1">
    <source>
        <dbReference type="PIRSR" id="PIRSR607822-1"/>
    </source>
</evidence>